<sequence length="254" mass="26763">MDSNQNNNISSSSNSTGTDHFFPTSTTSPHFFDPLGLPPTFLDSPTFPTSWPPPPPEPTNYPTTNAAATSSGPTTTTTTRPSKKRSRASRRAPTTVLTTDTSNFRAMVQEFTGIPAPPFATSSPTSAAAASLHFPRSLISPPPPFFFKPAAFLPTTKFPAPSSSSASEAPISFQSLLQSQVQLNSPQPVVASSSGSELSLPGVLGAETRLKHQRQHQQMDPTVAAAAAAVFRAEKASSEGRGDGLLESWVCSSD</sequence>
<dbReference type="Proteomes" id="UP001140949">
    <property type="component" value="Unassembled WGS sequence"/>
</dbReference>
<reference evidence="3" key="2">
    <citation type="submission" date="2023-04" db="EMBL/GenBank/DDBJ databases">
        <authorList>
            <person name="Bruccoleri R.E."/>
            <person name="Oakeley E.J."/>
            <person name="Faust A.-M."/>
            <person name="Dessus-Babus S."/>
            <person name="Altorfer M."/>
            <person name="Burckhardt D."/>
            <person name="Oertli M."/>
            <person name="Naumann U."/>
            <person name="Petersen F."/>
            <person name="Wong J."/>
        </authorList>
    </citation>
    <scope>NUCLEOTIDE SEQUENCE</scope>
    <source>
        <strain evidence="3">GSM-AAB239-AS_SAM_17_03QT</strain>
        <tissue evidence="3">Leaf</tissue>
    </source>
</reference>
<feature type="compositionally biased region" description="Basic and acidic residues" evidence="1">
    <location>
        <begin position="235"/>
        <end position="244"/>
    </location>
</feature>
<dbReference type="EMBL" id="JANAVB010008799">
    <property type="protein sequence ID" value="KAJ6841187.1"/>
    <property type="molecule type" value="Genomic_DNA"/>
</dbReference>
<evidence type="ECO:0000313" key="3">
    <source>
        <dbReference type="EMBL" id="KAJ6841187.1"/>
    </source>
</evidence>
<feature type="domain" description="VQ" evidence="2">
    <location>
        <begin position="91"/>
        <end position="118"/>
    </location>
</feature>
<feature type="compositionally biased region" description="Pro residues" evidence="1">
    <location>
        <begin position="50"/>
        <end position="59"/>
    </location>
</feature>
<feature type="compositionally biased region" description="Low complexity" evidence="1">
    <location>
        <begin position="1"/>
        <end position="32"/>
    </location>
</feature>
<dbReference type="Pfam" id="PF05678">
    <property type="entry name" value="VQ"/>
    <property type="match status" value="1"/>
</dbReference>
<evidence type="ECO:0000259" key="2">
    <source>
        <dbReference type="Pfam" id="PF05678"/>
    </source>
</evidence>
<accession>A0AAX6HKJ8</accession>
<organism evidence="3 4">
    <name type="scientific">Iris pallida</name>
    <name type="common">Sweet iris</name>
    <dbReference type="NCBI Taxonomy" id="29817"/>
    <lineage>
        <taxon>Eukaryota</taxon>
        <taxon>Viridiplantae</taxon>
        <taxon>Streptophyta</taxon>
        <taxon>Embryophyta</taxon>
        <taxon>Tracheophyta</taxon>
        <taxon>Spermatophyta</taxon>
        <taxon>Magnoliopsida</taxon>
        <taxon>Liliopsida</taxon>
        <taxon>Asparagales</taxon>
        <taxon>Iridaceae</taxon>
        <taxon>Iridoideae</taxon>
        <taxon>Irideae</taxon>
        <taxon>Iris</taxon>
    </lineage>
</organism>
<dbReference type="InterPro" id="IPR039609">
    <property type="entry name" value="VQ_15/22"/>
</dbReference>
<feature type="compositionally biased region" description="Low complexity" evidence="1">
    <location>
        <begin position="60"/>
        <end position="80"/>
    </location>
</feature>
<keyword evidence="4" id="KW-1185">Reference proteome</keyword>
<protein>
    <submittedName>
        <fullName evidence="3">Basic proline-rich protein-like</fullName>
    </submittedName>
</protein>
<dbReference type="InterPro" id="IPR008889">
    <property type="entry name" value="VQ"/>
</dbReference>
<comment type="caution">
    <text evidence="3">The sequence shown here is derived from an EMBL/GenBank/DDBJ whole genome shotgun (WGS) entry which is preliminary data.</text>
</comment>
<gene>
    <name evidence="3" type="ORF">M6B38_308065</name>
</gene>
<dbReference type="AlphaFoldDB" id="A0AAX6HKJ8"/>
<name>A0AAX6HKJ8_IRIPA</name>
<feature type="compositionally biased region" description="Basic residues" evidence="1">
    <location>
        <begin position="81"/>
        <end position="90"/>
    </location>
</feature>
<reference evidence="3" key="1">
    <citation type="journal article" date="2023" name="GigaByte">
        <title>Genome assembly of the bearded iris, Iris pallida Lam.</title>
        <authorList>
            <person name="Bruccoleri R.E."/>
            <person name="Oakeley E.J."/>
            <person name="Faust A.M.E."/>
            <person name="Altorfer M."/>
            <person name="Dessus-Babus S."/>
            <person name="Burckhardt D."/>
            <person name="Oertli M."/>
            <person name="Naumann U."/>
            <person name="Petersen F."/>
            <person name="Wong J."/>
        </authorList>
    </citation>
    <scope>NUCLEOTIDE SEQUENCE</scope>
    <source>
        <strain evidence="3">GSM-AAB239-AS_SAM_17_03QT</strain>
    </source>
</reference>
<evidence type="ECO:0000256" key="1">
    <source>
        <dbReference type="SAM" id="MobiDB-lite"/>
    </source>
</evidence>
<evidence type="ECO:0000313" key="4">
    <source>
        <dbReference type="Proteomes" id="UP001140949"/>
    </source>
</evidence>
<proteinExistence type="predicted"/>
<feature type="region of interest" description="Disordered" evidence="1">
    <location>
        <begin position="1"/>
        <end position="101"/>
    </location>
</feature>
<feature type="region of interest" description="Disordered" evidence="1">
    <location>
        <begin position="235"/>
        <end position="254"/>
    </location>
</feature>
<dbReference type="PANTHER" id="PTHR33179:SF4">
    <property type="entry name" value="VQ MOTIF-CONTAINING PROTEIN"/>
    <property type="match status" value="1"/>
</dbReference>
<dbReference type="PANTHER" id="PTHR33179">
    <property type="entry name" value="VQ MOTIF-CONTAINING PROTEIN"/>
    <property type="match status" value="1"/>
</dbReference>